<organism evidence="2">
    <name type="scientific">marine sediment metagenome</name>
    <dbReference type="NCBI Taxonomy" id="412755"/>
    <lineage>
        <taxon>unclassified sequences</taxon>
        <taxon>metagenomes</taxon>
        <taxon>ecological metagenomes</taxon>
    </lineage>
</organism>
<feature type="compositionally biased region" description="Basic and acidic residues" evidence="1">
    <location>
        <begin position="162"/>
        <end position="187"/>
    </location>
</feature>
<name>A0A0F8WWE9_9ZZZZ</name>
<feature type="compositionally biased region" description="Basic and acidic residues" evidence="1">
    <location>
        <begin position="1"/>
        <end position="11"/>
    </location>
</feature>
<dbReference type="EMBL" id="LAZR01062698">
    <property type="protein sequence ID" value="KKK60983.1"/>
    <property type="molecule type" value="Genomic_DNA"/>
</dbReference>
<feature type="non-terminal residue" evidence="2">
    <location>
        <position position="1"/>
    </location>
</feature>
<sequence length="187" mass="20245">GQYGDKTKQQEQKAGAPIQGAKPGPEAKPRPPVQPAQNPEGEPVGIQGMAPHNQVHIAAANFFMKKANESRPRSGNLSEGQSAKLMAAQIALDLAEQTGSQEMAELHIEIMNSEEDDDPWNFFANLAAAKMDDIDIAEGRYQENGISGRSGEKPSGAVQAESEQRDSETKTETGEPKRPDIQEPDRQ</sequence>
<accession>A0A0F8WWE9</accession>
<proteinExistence type="predicted"/>
<reference evidence="2" key="1">
    <citation type="journal article" date="2015" name="Nature">
        <title>Complex archaea that bridge the gap between prokaryotes and eukaryotes.</title>
        <authorList>
            <person name="Spang A."/>
            <person name="Saw J.H."/>
            <person name="Jorgensen S.L."/>
            <person name="Zaremba-Niedzwiedzka K."/>
            <person name="Martijn J."/>
            <person name="Lind A.E."/>
            <person name="van Eijk R."/>
            <person name="Schleper C."/>
            <person name="Guy L."/>
            <person name="Ettema T.J."/>
        </authorList>
    </citation>
    <scope>NUCLEOTIDE SEQUENCE</scope>
</reference>
<dbReference type="AlphaFoldDB" id="A0A0F8WWE9"/>
<evidence type="ECO:0000313" key="2">
    <source>
        <dbReference type="EMBL" id="KKK60983.1"/>
    </source>
</evidence>
<protein>
    <submittedName>
        <fullName evidence="2">Uncharacterized protein</fullName>
    </submittedName>
</protein>
<comment type="caution">
    <text evidence="2">The sequence shown here is derived from an EMBL/GenBank/DDBJ whole genome shotgun (WGS) entry which is preliminary data.</text>
</comment>
<feature type="region of interest" description="Disordered" evidence="1">
    <location>
        <begin position="1"/>
        <end position="51"/>
    </location>
</feature>
<feature type="region of interest" description="Disordered" evidence="1">
    <location>
        <begin position="142"/>
        <end position="187"/>
    </location>
</feature>
<evidence type="ECO:0000256" key="1">
    <source>
        <dbReference type="SAM" id="MobiDB-lite"/>
    </source>
</evidence>
<gene>
    <name evidence="2" type="ORF">LCGC14_3018900</name>
</gene>